<evidence type="ECO:0000313" key="4">
    <source>
        <dbReference type="Proteomes" id="UP000272051"/>
    </source>
</evidence>
<dbReference type="EMBL" id="QMQX01000004">
    <property type="protein sequence ID" value="RLE53656.1"/>
    <property type="molecule type" value="Genomic_DNA"/>
</dbReference>
<dbReference type="PANTHER" id="PTHR39964:SF2">
    <property type="entry name" value="UPF0292 PROTEIN MJ1624"/>
    <property type="match status" value="1"/>
</dbReference>
<dbReference type="EMBL" id="QMQV01000093">
    <property type="protein sequence ID" value="RLE48035.1"/>
    <property type="molecule type" value="Genomic_DNA"/>
</dbReference>
<feature type="domain" description="Toprim" evidence="1">
    <location>
        <begin position="22"/>
        <end position="97"/>
    </location>
</feature>
<gene>
    <name evidence="2" type="ORF">DRJ31_07965</name>
    <name evidence="3" type="ORF">DRJ33_00365</name>
</gene>
<name>A0A497ENT7_9CREN</name>
<dbReference type="AlphaFoldDB" id="A0A497ENT7"/>
<proteinExistence type="predicted"/>
<dbReference type="Proteomes" id="UP000272051">
    <property type="component" value="Unassembled WGS sequence"/>
</dbReference>
<dbReference type="Proteomes" id="UP000278475">
    <property type="component" value="Unassembled WGS sequence"/>
</dbReference>
<dbReference type="SMART" id="SM00493">
    <property type="entry name" value="TOPRIM"/>
    <property type="match status" value="1"/>
</dbReference>
<dbReference type="PANTHER" id="PTHR39964">
    <property type="entry name" value="UPF0292 PROTEIN TK1411"/>
    <property type="match status" value="1"/>
</dbReference>
<sequence>MKRLDEAFKGVKEVIEWLNENIDLVVVEGPHDSKALKLLGLSKPIVELSRAKKPLFEVIDWIVERFRRKRVALLLDFDEEGEKLSARLINELSQQGVVVSMDVRKRLRDILSSVGIKSIEGISVIKREVLEGRG</sequence>
<dbReference type="Pfam" id="PF01751">
    <property type="entry name" value="Toprim"/>
    <property type="match status" value="1"/>
</dbReference>
<dbReference type="Gene3D" id="3.40.1360.10">
    <property type="match status" value="1"/>
</dbReference>
<protein>
    <recommendedName>
        <fullName evidence="1">Toprim domain-containing protein</fullName>
    </recommendedName>
</protein>
<dbReference type="SUPFAM" id="SSF110455">
    <property type="entry name" value="Toprim domain"/>
    <property type="match status" value="1"/>
</dbReference>
<comment type="caution">
    <text evidence="2">The sequence shown here is derived from an EMBL/GenBank/DDBJ whole genome shotgun (WGS) entry which is preliminary data.</text>
</comment>
<evidence type="ECO:0000313" key="5">
    <source>
        <dbReference type="Proteomes" id="UP000278475"/>
    </source>
</evidence>
<evidence type="ECO:0000313" key="3">
    <source>
        <dbReference type="EMBL" id="RLE53656.1"/>
    </source>
</evidence>
<dbReference type="InterPro" id="IPR006171">
    <property type="entry name" value="TOPRIM_dom"/>
</dbReference>
<accession>A0A497ENT7</accession>
<evidence type="ECO:0000313" key="2">
    <source>
        <dbReference type="EMBL" id="RLE48035.1"/>
    </source>
</evidence>
<reference evidence="4 5" key="1">
    <citation type="submission" date="2018-06" db="EMBL/GenBank/DDBJ databases">
        <title>Extensive metabolic versatility and redundancy in microbially diverse, dynamic hydrothermal sediments.</title>
        <authorList>
            <person name="Dombrowski N."/>
            <person name="Teske A."/>
            <person name="Baker B.J."/>
        </authorList>
    </citation>
    <scope>NUCLEOTIDE SEQUENCE [LARGE SCALE GENOMIC DNA]</scope>
    <source>
        <strain evidence="3">B34_G17</strain>
        <strain evidence="2">B66_G16</strain>
    </source>
</reference>
<organism evidence="2 5">
    <name type="scientific">Thermoproteota archaeon</name>
    <dbReference type="NCBI Taxonomy" id="2056631"/>
    <lineage>
        <taxon>Archaea</taxon>
        <taxon>Thermoproteota</taxon>
    </lineage>
</organism>
<evidence type="ECO:0000259" key="1">
    <source>
        <dbReference type="SMART" id="SM00493"/>
    </source>
</evidence>